<dbReference type="STRING" id="1192034.CAP_5074"/>
<dbReference type="EMBL" id="ASRX01000040">
    <property type="protein sequence ID" value="EYF03973.1"/>
    <property type="molecule type" value="Genomic_DNA"/>
</dbReference>
<name>A0A017T404_9BACT</name>
<dbReference type="RefSeq" id="WP_044245068.1">
    <property type="nucleotide sequence ID" value="NZ_ASRX01000040.1"/>
</dbReference>
<evidence type="ECO:0000313" key="2">
    <source>
        <dbReference type="Proteomes" id="UP000019678"/>
    </source>
</evidence>
<dbReference type="PROSITE" id="PS51257">
    <property type="entry name" value="PROKAR_LIPOPROTEIN"/>
    <property type="match status" value="1"/>
</dbReference>
<accession>A0A017T404</accession>
<organism evidence="1 2">
    <name type="scientific">Chondromyces apiculatus DSM 436</name>
    <dbReference type="NCBI Taxonomy" id="1192034"/>
    <lineage>
        <taxon>Bacteria</taxon>
        <taxon>Pseudomonadati</taxon>
        <taxon>Myxococcota</taxon>
        <taxon>Polyangia</taxon>
        <taxon>Polyangiales</taxon>
        <taxon>Polyangiaceae</taxon>
        <taxon>Chondromyces</taxon>
    </lineage>
</organism>
<gene>
    <name evidence="1" type="ORF">CAP_5074</name>
</gene>
<reference evidence="1 2" key="1">
    <citation type="submission" date="2013-05" db="EMBL/GenBank/DDBJ databases">
        <title>Genome assembly of Chondromyces apiculatus DSM 436.</title>
        <authorList>
            <person name="Sharma G."/>
            <person name="Khatri I."/>
            <person name="Kaur C."/>
            <person name="Mayilraj S."/>
            <person name="Subramanian S."/>
        </authorList>
    </citation>
    <scope>NUCLEOTIDE SEQUENCE [LARGE SCALE GENOMIC DNA]</scope>
    <source>
        <strain evidence="1 2">DSM 436</strain>
    </source>
</reference>
<proteinExistence type="predicted"/>
<dbReference type="AlphaFoldDB" id="A0A017T404"/>
<sequence>MRAAALPGVVALMLAGGCAVVYGYGDYEDRQPGGEGTCTSAESCPPSTECGQWRCEAGSCQVDGAASAGIRVAAQVVGDCKRLQCDGAGRAVAIPDLDDLPEDGEECTKDSCTFSGPVHEPLEDGKTCGAMGPLACEGGVCKGCSSSLQCGSTFCVLRTCRMATGECLVTPVAEGTSCSPEGTASCEGDAIYEGRQCDGAGACRRVVKQSCFPHACAGNVCGDGCSGHGDCAAGASCVDEACVDCVSCGEWAAILLSGGTAAPTCPGSDKKAEALNKCICEKCSEACAVLCGSGGSDDPEACGACVDTQCSGEQNGCATDVGH</sequence>
<keyword evidence="2" id="KW-1185">Reference proteome</keyword>
<protein>
    <submittedName>
        <fullName evidence="1">Vcbs protein</fullName>
    </submittedName>
</protein>
<dbReference type="Proteomes" id="UP000019678">
    <property type="component" value="Unassembled WGS sequence"/>
</dbReference>
<comment type="caution">
    <text evidence="1">The sequence shown here is derived from an EMBL/GenBank/DDBJ whole genome shotgun (WGS) entry which is preliminary data.</text>
</comment>
<dbReference type="OrthoDB" id="5510181at2"/>
<evidence type="ECO:0000313" key="1">
    <source>
        <dbReference type="EMBL" id="EYF03973.1"/>
    </source>
</evidence>